<organism evidence="13 14">
    <name type="scientific">Leptotrombidium deliense</name>
    <dbReference type="NCBI Taxonomy" id="299467"/>
    <lineage>
        <taxon>Eukaryota</taxon>
        <taxon>Metazoa</taxon>
        <taxon>Ecdysozoa</taxon>
        <taxon>Arthropoda</taxon>
        <taxon>Chelicerata</taxon>
        <taxon>Arachnida</taxon>
        <taxon>Acari</taxon>
        <taxon>Acariformes</taxon>
        <taxon>Trombidiformes</taxon>
        <taxon>Prostigmata</taxon>
        <taxon>Anystina</taxon>
        <taxon>Parasitengona</taxon>
        <taxon>Trombiculoidea</taxon>
        <taxon>Trombiculidae</taxon>
        <taxon>Leptotrombidium</taxon>
    </lineage>
</organism>
<dbReference type="InterPro" id="IPR027054">
    <property type="entry name" value="ALG2"/>
</dbReference>
<dbReference type="InterPro" id="IPR001296">
    <property type="entry name" value="Glyco_trans_1"/>
</dbReference>
<dbReference type="EC" id="2.4.1.132" evidence="10"/>
<dbReference type="UniPathway" id="UPA00378"/>
<comment type="function">
    <text evidence="10">Mannosylates Man(2)GlcNAc(2)-dolichol diphosphate and Man(1)GlcNAc(2)-dolichol diphosphate to form Man(3)GlcNAc(2)-dolichol diphosphate.</text>
</comment>
<dbReference type="GO" id="GO:0004378">
    <property type="term" value="F:GDP-Man:Man(1)GlcNAc(2)-PP-Dol alpha-1,3-mannosyltransferase activity"/>
    <property type="evidence" value="ECO:0007669"/>
    <property type="project" value="UniProtKB-UniRule"/>
</dbReference>
<accession>A0A443SH12</accession>
<dbReference type="CDD" id="cd03805">
    <property type="entry name" value="GT4_ALG2-like"/>
    <property type="match status" value="1"/>
</dbReference>
<evidence type="ECO:0000259" key="11">
    <source>
        <dbReference type="Pfam" id="PF00534"/>
    </source>
</evidence>
<evidence type="ECO:0000256" key="5">
    <source>
        <dbReference type="ARBA" id="ARBA00022824"/>
    </source>
</evidence>
<evidence type="ECO:0000256" key="4">
    <source>
        <dbReference type="ARBA" id="ARBA00022692"/>
    </source>
</evidence>
<comment type="catalytic activity">
    <reaction evidence="9 10">
        <text>an alpha-D-Man-(1-&gt;3)-beta-D-Man-(1-&gt;4)-beta-D-GlcNAc-(1-&gt;4)-alpha-D-GlcNAc-diphospho-di-trans,poly-cis-dolichol + GDP-alpha-D-mannose = an alpha-D-Man-(1-&gt;3)-[alpha-D-Man-(1-&gt;6)]-beta-D-Man-(1-&gt;4)-beta-D-GlcNAc-(1-&gt;4)-alpha-D-GlcNAc-diphospho-di-trans,poly-cis-dolichol + GDP + H(+)</text>
        <dbReference type="Rhea" id="RHEA:29519"/>
        <dbReference type="Rhea" id="RHEA-COMP:19513"/>
        <dbReference type="Rhea" id="RHEA-COMP:19515"/>
        <dbReference type="ChEBI" id="CHEBI:15378"/>
        <dbReference type="ChEBI" id="CHEBI:57527"/>
        <dbReference type="ChEBI" id="CHEBI:58189"/>
        <dbReference type="ChEBI" id="CHEBI:132510"/>
        <dbReference type="ChEBI" id="CHEBI:132511"/>
        <dbReference type="EC" id="2.4.1.257"/>
    </reaction>
    <physiologicalReaction direction="left-to-right" evidence="9 10">
        <dbReference type="Rhea" id="RHEA:29520"/>
    </physiologicalReaction>
</comment>
<comment type="similarity">
    <text evidence="10">Belongs to the glycosyltransferase group 1 family.</text>
</comment>
<keyword evidence="2 10" id="KW-0328">Glycosyltransferase</keyword>
<feature type="domain" description="Glycosyl transferase family 1" evidence="11">
    <location>
        <begin position="216"/>
        <end position="386"/>
    </location>
</feature>
<keyword evidence="14" id="KW-1185">Reference proteome</keyword>
<comment type="subcellular location">
    <subcellularLocation>
        <location evidence="10">Endoplasmic reticulum membrane</location>
        <topology evidence="10">Single-pass membrane protein</topology>
    </subcellularLocation>
</comment>
<dbReference type="AlphaFoldDB" id="A0A443SH12"/>
<dbReference type="Gene3D" id="3.40.50.2000">
    <property type="entry name" value="Glycogen Phosphorylase B"/>
    <property type="match status" value="2"/>
</dbReference>
<dbReference type="GO" id="GO:0005789">
    <property type="term" value="C:endoplasmic reticulum membrane"/>
    <property type="evidence" value="ECO:0007669"/>
    <property type="project" value="UniProtKB-SubCell"/>
</dbReference>
<dbReference type="SUPFAM" id="SSF53756">
    <property type="entry name" value="UDP-Glycosyltransferase/glycogen phosphorylase"/>
    <property type="match status" value="1"/>
</dbReference>
<dbReference type="PANTHER" id="PTHR45918:SF1">
    <property type="entry name" value="ALPHA-1,3_1,6-MANNOSYLTRANSFERASE ALG2"/>
    <property type="match status" value="1"/>
</dbReference>
<dbReference type="EC" id="2.4.1.257" evidence="10"/>
<dbReference type="OrthoDB" id="448893at2759"/>
<keyword evidence="4" id="KW-0812">Transmembrane</keyword>
<keyword evidence="6" id="KW-1133">Transmembrane helix</keyword>
<evidence type="ECO:0000256" key="2">
    <source>
        <dbReference type="ARBA" id="ARBA00022676"/>
    </source>
</evidence>
<protein>
    <recommendedName>
        <fullName evidence="10">Alpha-1,3/1,6-mannosyltransferase ALG2</fullName>
        <ecNumber evidence="10">2.4.1.132</ecNumber>
        <ecNumber evidence="10">2.4.1.257</ecNumber>
    </recommendedName>
    <alternativeName>
        <fullName evidence="10">GDP-Man:Man(1)GlcNAc(2)-PP-Dol alpha-1,3-mannosyltransferase</fullName>
    </alternativeName>
</protein>
<dbReference type="InterPro" id="IPR028098">
    <property type="entry name" value="Glyco_trans_4-like_N"/>
</dbReference>
<dbReference type="FunFam" id="3.40.50.2000:FF:000085">
    <property type="entry name" value="alpha-1,3/1,6-mannosyltransferase ALG2"/>
    <property type="match status" value="1"/>
</dbReference>
<feature type="domain" description="Glycosyltransferase subfamily 4-like N-terminal" evidence="12">
    <location>
        <begin position="12"/>
        <end position="193"/>
    </location>
</feature>
<gene>
    <name evidence="13" type="ORF">B4U80_07239</name>
</gene>
<keyword evidence="7" id="KW-0472">Membrane</keyword>
<evidence type="ECO:0000256" key="9">
    <source>
        <dbReference type="ARBA" id="ARBA00045104"/>
    </source>
</evidence>
<evidence type="ECO:0000259" key="12">
    <source>
        <dbReference type="Pfam" id="PF13439"/>
    </source>
</evidence>
<dbReference type="Proteomes" id="UP000288716">
    <property type="component" value="Unassembled WGS sequence"/>
</dbReference>
<keyword evidence="3 10" id="KW-0808">Transferase</keyword>
<reference evidence="13 14" key="1">
    <citation type="journal article" date="2018" name="Gigascience">
        <title>Genomes of trombidid mites reveal novel predicted allergens and laterally-transferred genes associated with secondary metabolism.</title>
        <authorList>
            <person name="Dong X."/>
            <person name="Chaisiri K."/>
            <person name="Xia D."/>
            <person name="Armstrong S.D."/>
            <person name="Fang Y."/>
            <person name="Donnelly M.J."/>
            <person name="Kadowaki T."/>
            <person name="McGarry J.W."/>
            <person name="Darby A.C."/>
            <person name="Makepeace B.L."/>
        </authorList>
    </citation>
    <scope>NUCLEOTIDE SEQUENCE [LARGE SCALE GENOMIC DNA]</scope>
    <source>
        <strain evidence="13">UoL-UT</strain>
    </source>
</reference>
<evidence type="ECO:0000256" key="10">
    <source>
        <dbReference type="RuleBase" id="RU367136"/>
    </source>
</evidence>
<keyword evidence="5" id="KW-0256">Endoplasmic reticulum</keyword>
<dbReference type="STRING" id="299467.A0A443SH12"/>
<comment type="pathway">
    <text evidence="1 10">Protein modification; protein glycosylation.</text>
</comment>
<dbReference type="VEuPathDB" id="VectorBase:LDEU005219"/>
<evidence type="ECO:0000256" key="7">
    <source>
        <dbReference type="ARBA" id="ARBA00023136"/>
    </source>
</evidence>
<evidence type="ECO:0000256" key="3">
    <source>
        <dbReference type="ARBA" id="ARBA00022679"/>
    </source>
</evidence>
<evidence type="ECO:0000256" key="6">
    <source>
        <dbReference type="ARBA" id="ARBA00022989"/>
    </source>
</evidence>
<comment type="caution">
    <text evidence="13">The sequence shown here is derived from an EMBL/GenBank/DDBJ whole genome shotgun (WGS) entry which is preliminary data.</text>
</comment>
<evidence type="ECO:0000256" key="1">
    <source>
        <dbReference type="ARBA" id="ARBA00004922"/>
    </source>
</evidence>
<name>A0A443SH12_9ACAR</name>
<dbReference type="PANTHER" id="PTHR45918">
    <property type="entry name" value="ALPHA-1,3/1,6-MANNOSYLTRANSFERASE ALG2"/>
    <property type="match status" value="1"/>
</dbReference>
<dbReference type="GO" id="GO:0102704">
    <property type="term" value="F:GDP-Man:Man(2)GlcNAc(2)-PP-Dol alpha-1,6-mannosyltransferase activity"/>
    <property type="evidence" value="ECO:0007669"/>
    <property type="project" value="UniProtKB-UniRule"/>
</dbReference>
<dbReference type="Pfam" id="PF00534">
    <property type="entry name" value="Glycos_transf_1"/>
    <property type="match status" value="1"/>
</dbReference>
<comment type="catalytic activity">
    <reaction evidence="8 10">
        <text>a beta-D-Man-(1-&gt;4)-beta-D-GlcNAc-(1-&gt;4)-alpha-D-GlcNAc-diphospho-di-trans,poly-cis-dolichol + GDP-alpha-D-mannose = an alpha-D-Man-(1-&gt;3)-beta-D-Man-(1-&gt;4)-beta-D-GlcNAc-(1-&gt;4)-alpha-D-GlcNAc-diphospho-di-trans,poly-cis-dolichol + GDP + H(+)</text>
        <dbReference type="Rhea" id="RHEA:29515"/>
        <dbReference type="Rhea" id="RHEA-COMP:19511"/>
        <dbReference type="Rhea" id="RHEA-COMP:19513"/>
        <dbReference type="ChEBI" id="CHEBI:15378"/>
        <dbReference type="ChEBI" id="CHEBI:57527"/>
        <dbReference type="ChEBI" id="CHEBI:58189"/>
        <dbReference type="ChEBI" id="CHEBI:58472"/>
        <dbReference type="ChEBI" id="CHEBI:132510"/>
        <dbReference type="EC" id="2.4.1.132"/>
    </reaction>
    <physiologicalReaction direction="left-to-right" evidence="8 10">
        <dbReference type="Rhea" id="RHEA:29516"/>
    </physiologicalReaction>
</comment>
<sequence length="409" mass="46698">MRVLFIHPDLGIGGAERLVVDVGVSLQQLGHSVHFVTCHHNREHCFKETIDGTLSLSVIGDWMPRSIFGKCYAMCAYLRVIIAALYVVFSRQEQFDYQLVFCDQISACIPIFKWFSALNGKKSKIVFYCHFPDQLLTERNSFWKKMYRLPIDWLEEVTTGLADCVLVNSNFTAHVFRKTFSRLSNVPIDVLHPTCNFAVFDRPVNANIDDLKLNIKADSTFLSINRYERKKNLELSLEALADLLKRLRRETKDKNVHLIIAGGFDERVIENKEYFDELIAISKNLGVENNVSFLKSPSDSQKHLLLHSCTAVLYTPQNEHFGIVPLEAMYMKRAVIACNSGGPLETIVDGETGFLCDPKASSFSEAMYKFVCDKSLALEFGVNGREHVQKHFAYSTFKRNLDKMIQKLK</sequence>
<proteinExistence type="inferred from homology"/>
<evidence type="ECO:0000313" key="13">
    <source>
        <dbReference type="EMBL" id="RWS26821.1"/>
    </source>
</evidence>
<evidence type="ECO:0000256" key="8">
    <source>
        <dbReference type="ARBA" id="ARBA00045103"/>
    </source>
</evidence>
<dbReference type="Pfam" id="PF13439">
    <property type="entry name" value="Glyco_transf_4"/>
    <property type="match status" value="1"/>
</dbReference>
<dbReference type="EMBL" id="NCKV01002451">
    <property type="protein sequence ID" value="RWS26821.1"/>
    <property type="molecule type" value="Genomic_DNA"/>
</dbReference>
<evidence type="ECO:0000313" key="14">
    <source>
        <dbReference type="Proteomes" id="UP000288716"/>
    </source>
</evidence>